<dbReference type="PROSITE" id="PS50052">
    <property type="entry name" value="GUANYLATE_KINASE_2"/>
    <property type="match status" value="1"/>
</dbReference>
<evidence type="ECO:0000313" key="2">
    <source>
        <dbReference type="EMBL" id="MBV7273624.1"/>
    </source>
</evidence>
<sequence>MDRIICLVGESGCGKSTVAEALEKEGYNYIQSYTDRPKRNPNEKGHIFIDISYDKWIVEHKNSEIIAETFFDKHHYWSIREQYKDKGISIYTVDPRGVQDLKRFIDDAEIVGVYLRCDEANRILRMRIDNRTEESIITRIENDRETFKIVECDYTIDANRSLEQVVDLVKCIIDFK</sequence>
<dbReference type="AlphaFoldDB" id="A0A949TIT7"/>
<dbReference type="InterPro" id="IPR008144">
    <property type="entry name" value="Guanylate_kin-like_dom"/>
</dbReference>
<comment type="caution">
    <text evidence="2">The sequence shown here is derived from an EMBL/GenBank/DDBJ whole genome shotgun (WGS) entry which is preliminary data.</text>
</comment>
<dbReference type="EMBL" id="JAEEGC010000051">
    <property type="protein sequence ID" value="MBV7273624.1"/>
    <property type="molecule type" value="Genomic_DNA"/>
</dbReference>
<dbReference type="RefSeq" id="WP_218320693.1">
    <property type="nucleotide sequence ID" value="NZ_JAEEGC010000051.1"/>
</dbReference>
<protein>
    <submittedName>
        <fullName evidence="2">AAA family ATPase</fullName>
    </submittedName>
</protein>
<dbReference type="Proteomes" id="UP000694308">
    <property type="component" value="Unassembled WGS sequence"/>
</dbReference>
<gene>
    <name evidence="2" type="ORF">I6U48_11950</name>
</gene>
<feature type="domain" description="Guanylate kinase-like" evidence="1">
    <location>
        <begin position="2"/>
        <end position="174"/>
    </location>
</feature>
<reference evidence="2" key="1">
    <citation type="submission" date="2020-12" db="EMBL/GenBank/DDBJ databases">
        <title>Clostridium thailandense sp. nov., a novel acetogenic bacterium isolated from peat land soil in Thailand.</title>
        <authorList>
            <person name="Chaikitkaew S."/>
            <person name="Birkeland N.K."/>
        </authorList>
    </citation>
    <scope>NUCLEOTIDE SEQUENCE</scope>
    <source>
        <strain evidence="2">PL3</strain>
    </source>
</reference>
<evidence type="ECO:0000259" key="1">
    <source>
        <dbReference type="PROSITE" id="PS50052"/>
    </source>
</evidence>
<dbReference type="InterPro" id="IPR008145">
    <property type="entry name" value="GK/Ca_channel_bsu"/>
</dbReference>
<organism evidence="2 3">
    <name type="scientific">Clostridium thailandense</name>
    <dbReference type="NCBI Taxonomy" id="2794346"/>
    <lineage>
        <taxon>Bacteria</taxon>
        <taxon>Bacillati</taxon>
        <taxon>Bacillota</taxon>
        <taxon>Clostridia</taxon>
        <taxon>Eubacteriales</taxon>
        <taxon>Clostridiaceae</taxon>
        <taxon>Clostridium</taxon>
    </lineage>
</organism>
<evidence type="ECO:0000313" key="3">
    <source>
        <dbReference type="Proteomes" id="UP000694308"/>
    </source>
</evidence>
<proteinExistence type="predicted"/>
<name>A0A949TIT7_9CLOT</name>
<dbReference type="Pfam" id="PF00625">
    <property type="entry name" value="Guanylate_kin"/>
    <property type="match status" value="1"/>
</dbReference>
<keyword evidence="3" id="KW-1185">Reference proteome</keyword>
<accession>A0A949TIT7</accession>